<evidence type="ECO:0000259" key="5">
    <source>
        <dbReference type="PROSITE" id="PS50931"/>
    </source>
</evidence>
<feature type="domain" description="HTH lysR-type" evidence="5">
    <location>
        <begin position="8"/>
        <end position="65"/>
    </location>
</feature>
<keyword evidence="9" id="KW-1185">Reference proteome</keyword>
<keyword evidence="7" id="KW-0378">Hydrolase</keyword>
<evidence type="ECO:0000313" key="7">
    <source>
        <dbReference type="EMBL" id="KPP93962.1"/>
    </source>
</evidence>
<evidence type="ECO:0000256" key="1">
    <source>
        <dbReference type="ARBA" id="ARBA00009437"/>
    </source>
</evidence>
<dbReference type="SUPFAM" id="SSF53850">
    <property type="entry name" value="Periplasmic binding protein-like II"/>
    <property type="match status" value="1"/>
</dbReference>
<dbReference type="Gene3D" id="1.10.10.10">
    <property type="entry name" value="Winged helix-like DNA-binding domain superfamily/Winged helix DNA-binding domain"/>
    <property type="match status" value="1"/>
</dbReference>
<reference evidence="6 9" key="2">
    <citation type="submission" date="2016-01" db="EMBL/GenBank/DDBJ databases">
        <authorList>
            <person name="Varghese N."/>
        </authorList>
    </citation>
    <scope>NUCLEOTIDE SEQUENCE [LARGE SCALE GENOMIC DNA]</scope>
    <source>
        <strain evidence="6 9">HL-91</strain>
    </source>
</reference>
<evidence type="ECO:0000256" key="4">
    <source>
        <dbReference type="ARBA" id="ARBA00023163"/>
    </source>
</evidence>
<evidence type="ECO:0000313" key="8">
    <source>
        <dbReference type="Proteomes" id="UP000050413"/>
    </source>
</evidence>
<keyword evidence="3" id="KW-0238">DNA-binding</keyword>
<dbReference type="GO" id="GO:0006351">
    <property type="term" value="P:DNA-templated transcription"/>
    <property type="evidence" value="ECO:0007669"/>
    <property type="project" value="TreeGrafter"/>
</dbReference>
<protein>
    <submittedName>
        <fullName evidence="6">LysR family transcriptional regulator, glycine cleavage system transcriptional activator</fullName>
    </submittedName>
    <submittedName>
        <fullName evidence="7">S-adenosy-L-homocysteine hydrolase transcriptional activator GcvA</fullName>
    </submittedName>
</protein>
<dbReference type="GO" id="GO:0003700">
    <property type="term" value="F:DNA-binding transcription factor activity"/>
    <property type="evidence" value="ECO:0007669"/>
    <property type="project" value="InterPro"/>
</dbReference>
<dbReference type="Proteomes" id="UP000050413">
    <property type="component" value="Unassembled WGS sequence"/>
</dbReference>
<evidence type="ECO:0000313" key="9">
    <source>
        <dbReference type="Proteomes" id="UP000182045"/>
    </source>
</evidence>
<evidence type="ECO:0000313" key="6">
    <source>
        <dbReference type="EMBL" id="CUX79492.1"/>
    </source>
</evidence>
<proteinExistence type="inferred from homology"/>
<dbReference type="InterPro" id="IPR058163">
    <property type="entry name" value="LysR-type_TF_proteobact-type"/>
</dbReference>
<dbReference type="SUPFAM" id="SSF46785">
    <property type="entry name" value="Winged helix' DNA-binding domain"/>
    <property type="match status" value="1"/>
</dbReference>
<dbReference type="PANTHER" id="PTHR30537">
    <property type="entry name" value="HTH-TYPE TRANSCRIPTIONAL REGULATOR"/>
    <property type="match status" value="1"/>
</dbReference>
<dbReference type="Proteomes" id="UP000182045">
    <property type="component" value="Unassembled WGS sequence"/>
</dbReference>
<dbReference type="STRING" id="1666912.Ga0058931_0175"/>
<comment type="caution">
    <text evidence="7">The sequence shown here is derived from an EMBL/GenBank/DDBJ whole genome shotgun (WGS) entry which is preliminary data.</text>
</comment>
<keyword evidence="2" id="KW-0805">Transcription regulation</keyword>
<dbReference type="InterPro" id="IPR005119">
    <property type="entry name" value="LysR_subst-bd"/>
</dbReference>
<evidence type="ECO:0000256" key="2">
    <source>
        <dbReference type="ARBA" id="ARBA00023015"/>
    </source>
</evidence>
<dbReference type="Pfam" id="PF03466">
    <property type="entry name" value="LysR_substrate"/>
    <property type="match status" value="1"/>
</dbReference>
<dbReference type="Gene3D" id="3.40.190.10">
    <property type="entry name" value="Periplasmic binding protein-like II"/>
    <property type="match status" value="2"/>
</dbReference>
<evidence type="ECO:0000256" key="3">
    <source>
        <dbReference type="ARBA" id="ARBA00023125"/>
    </source>
</evidence>
<dbReference type="GO" id="GO:0016787">
    <property type="term" value="F:hydrolase activity"/>
    <property type="evidence" value="ECO:0007669"/>
    <property type="project" value="UniProtKB-KW"/>
</dbReference>
<reference evidence="7 8" key="1">
    <citation type="submission" date="2015-09" db="EMBL/GenBank/DDBJ databases">
        <title>Identification and resolution of microdiversity through metagenomic sequencing of parallel consortia.</title>
        <authorList>
            <person name="Nelson W.C."/>
            <person name="Romine M.F."/>
            <person name="Lindemann S.R."/>
        </authorList>
    </citation>
    <scope>NUCLEOTIDE SEQUENCE [LARGE SCALE GENOMIC DNA]</scope>
    <source>
        <strain evidence="7">HL-91</strain>
    </source>
</reference>
<dbReference type="AlphaFoldDB" id="A0A0P7W9I4"/>
<sequence>MMDWRDMPPLSALRAFSAVAESGSVVAAAARLGVTHAAISQQIRVLEKALDLPLVSRAGRKIELTEDGRQLAHGLGLGFAEILRSVSALTEAQRTRPLQVTTTAMFASTWLVPRLGSFRMANPGVDLVLDPSPVLRPLEPGGFDVAIRHGTGDFPGLDARKLMDAPLVVVAAPDLLNGPLDGGPDALAGLPWLSELEQNEASLFLSRQGVAKALSGGVIHLPGNLVLDAARNGYGLAVVTEVLVAADIASGNLRVVLRDQTDRGYYLVTRPGVQRPALRAFCRWLTAEAKREPGLNAAALGV</sequence>
<dbReference type="EMBL" id="LJSG01000007">
    <property type="protein sequence ID" value="KPP93962.1"/>
    <property type="molecule type" value="Genomic_DNA"/>
</dbReference>
<accession>A0A0P7W9I4</accession>
<dbReference type="InterPro" id="IPR000847">
    <property type="entry name" value="LysR_HTH_N"/>
</dbReference>
<gene>
    <name evidence="7" type="primary">gcvA</name>
    <name evidence="6" type="ORF">Ga0058931_0175</name>
    <name evidence="7" type="ORF">HLUCCA05_12340</name>
</gene>
<dbReference type="Pfam" id="PF00126">
    <property type="entry name" value="HTH_1"/>
    <property type="match status" value="1"/>
</dbReference>
<dbReference type="InterPro" id="IPR036390">
    <property type="entry name" value="WH_DNA-bd_sf"/>
</dbReference>
<dbReference type="InterPro" id="IPR036388">
    <property type="entry name" value="WH-like_DNA-bd_sf"/>
</dbReference>
<dbReference type="EMBL" id="FBYC01000001">
    <property type="protein sequence ID" value="CUX79492.1"/>
    <property type="molecule type" value="Genomic_DNA"/>
</dbReference>
<dbReference type="GO" id="GO:0043565">
    <property type="term" value="F:sequence-specific DNA binding"/>
    <property type="evidence" value="ECO:0007669"/>
    <property type="project" value="TreeGrafter"/>
</dbReference>
<comment type="similarity">
    <text evidence="1">Belongs to the LysR transcriptional regulatory family.</text>
</comment>
<keyword evidence="4" id="KW-0804">Transcription</keyword>
<dbReference type="PANTHER" id="PTHR30537:SF26">
    <property type="entry name" value="GLYCINE CLEAVAGE SYSTEM TRANSCRIPTIONAL ACTIVATOR"/>
    <property type="match status" value="1"/>
</dbReference>
<name>A0A0P7W9I4_9RHOB</name>
<dbReference type="PROSITE" id="PS50931">
    <property type="entry name" value="HTH_LYSR"/>
    <property type="match status" value="1"/>
</dbReference>
<organism evidence="7 8">
    <name type="scientific">Roseibaca calidilacus</name>
    <dbReference type="NCBI Taxonomy" id="1666912"/>
    <lineage>
        <taxon>Bacteria</taxon>
        <taxon>Pseudomonadati</taxon>
        <taxon>Pseudomonadota</taxon>
        <taxon>Alphaproteobacteria</taxon>
        <taxon>Rhodobacterales</taxon>
        <taxon>Paracoccaceae</taxon>
        <taxon>Roseinatronobacter</taxon>
    </lineage>
</organism>